<evidence type="ECO:0000313" key="1">
    <source>
        <dbReference type="EMBL" id="ODS04613.1"/>
    </source>
</evidence>
<dbReference type="OrthoDB" id="1313316at2"/>
<evidence type="ECO:0008006" key="3">
    <source>
        <dbReference type="Google" id="ProtNLM"/>
    </source>
</evidence>
<reference evidence="1 2" key="1">
    <citation type="submission" date="2016-08" db="EMBL/GenBank/DDBJ databases">
        <title>Genome sequencing of Vibrio scophthalmi strain FP3289, an isolated from Paralichthys olivaceus.</title>
        <authorList>
            <person name="Han H.-J."/>
        </authorList>
    </citation>
    <scope>NUCLEOTIDE SEQUENCE [LARGE SCALE GENOMIC DNA]</scope>
    <source>
        <strain evidence="1 2">FP3289</strain>
    </source>
</reference>
<dbReference type="Proteomes" id="UP000095131">
    <property type="component" value="Unassembled WGS sequence"/>
</dbReference>
<organism evidence="1 2">
    <name type="scientific">Vibrio scophthalmi</name>
    <dbReference type="NCBI Taxonomy" id="45658"/>
    <lineage>
        <taxon>Bacteria</taxon>
        <taxon>Pseudomonadati</taxon>
        <taxon>Pseudomonadota</taxon>
        <taxon>Gammaproteobacteria</taxon>
        <taxon>Vibrionales</taxon>
        <taxon>Vibrionaceae</taxon>
        <taxon>Vibrio</taxon>
    </lineage>
</organism>
<comment type="caution">
    <text evidence="1">The sequence shown here is derived from an EMBL/GenBank/DDBJ whole genome shotgun (WGS) entry which is preliminary data.</text>
</comment>
<dbReference type="PATRIC" id="fig|45658.8.peg.3724"/>
<gene>
    <name evidence="1" type="ORF">VSF3289_03752</name>
</gene>
<proteinExistence type="predicted"/>
<sequence>MAKRDPEKTRRNKEISNLSATIKSMLPQILELTGYRNEQSLNAKYGGKYAEFIDLKNEVIDTPQQFRSLYFQGFLNTLESLGSFAKPGNSYFDAFSHYRDHEKVREWLHLFLERTYLRNFEELSKVRPTVEESVMWIGQENASYGILVTPRFRNGQWQNDKSEIRRFKKTYWTIGHILETGLVVPSEDEIITFTDLEQYLSFFKNTLVRNSGSKHELEFAKRYCDFVKASENPEKVPLLIPEFRYGGLEKKHEYRLDFTIINPYNMSKVGFELSPWSTHGTLTGTKGKLQKDINKEALANFEKEMKKLKSYFRKFGISILVFTDTDLADHDALFESVTEYLNVQSSPKQLEFHAMDELLNFKAGSA</sequence>
<dbReference type="AlphaFoldDB" id="A0A1E3WFN0"/>
<dbReference type="RefSeq" id="WP_069447789.1">
    <property type="nucleotide sequence ID" value="NZ_MDCJ01000007.1"/>
</dbReference>
<dbReference type="EMBL" id="MDCJ01000007">
    <property type="protein sequence ID" value="ODS04613.1"/>
    <property type="molecule type" value="Genomic_DNA"/>
</dbReference>
<protein>
    <recommendedName>
        <fullName evidence="3">Topoisomerase II</fullName>
    </recommendedName>
</protein>
<name>A0A1E3WFN0_9VIBR</name>
<accession>A0A1E3WFN0</accession>
<evidence type="ECO:0000313" key="2">
    <source>
        <dbReference type="Proteomes" id="UP000095131"/>
    </source>
</evidence>